<name>A0AAD2CXW3_EUPCR</name>
<feature type="region of interest" description="Disordered" evidence="1">
    <location>
        <begin position="936"/>
        <end position="985"/>
    </location>
</feature>
<feature type="region of interest" description="Disordered" evidence="1">
    <location>
        <begin position="772"/>
        <end position="796"/>
    </location>
</feature>
<keyword evidence="3" id="KW-1185">Reference proteome</keyword>
<feature type="compositionally biased region" description="Acidic residues" evidence="1">
    <location>
        <begin position="134"/>
        <end position="145"/>
    </location>
</feature>
<feature type="compositionally biased region" description="Basic and acidic residues" evidence="1">
    <location>
        <begin position="301"/>
        <end position="330"/>
    </location>
</feature>
<feature type="compositionally biased region" description="Polar residues" evidence="1">
    <location>
        <begin position="365"/>
        <end position="378"/>
    </location>
</feature>
<protein>
    <submittedName>
        <fullName evidence="2">Uncharacterized protein</fullName>
    </submittedName>
</protein>
<reference evidence="2" key="1">
    <citation type="submission" date="2023-07" db="EMBL/GenBank/DDBJ databases">
        <authorList>
            <consortium name="AG Swart"/>
            <person name="Singh M."/>
            <person name="Singh A."/>
            <person name="Seah K."/>
            <person name="Emmerich C."/>
        </authorList>
    </citation>
    <scope>NUCLEOTIDE SEQUENCE</scope>
    <source>
        <strain evidence="2">DP1</strain>
    </source>
</reference>
<proteinExistence type="predicted"/>
<feature type="region of interest" description="Disordered" evidence="1">
    <location>
        <begin position="117"/>
        <end position="145"/>
    </location>
</feature>
<evidence type="ECO:0000256" key="1">
    <source>
        <dbReference type="SAM" id="MobiDB-lite"/>
    </source>
</evidence>
<organism evidence="2 3">
    <name type="scientific">Euplotes crassus</name>
    <dbReference type="NCBI Taxonomy" id="5936"/>
    <lineage>
        <taxon>Eukaryota</taxon>
        <taxon>Sar</taxon>
        <taxon>Alveolata</taxon>
        <taxon>Ciliophora</taxon>
        <taxon>Intramacronucleata</taxon>
        <taxon>Spirotrichea</taxon>
        <taxon>Hypotrichia</taxon>
        <taxon>Euplotida</taxon>
        <taxon>Euplotidae</taxon>
        <taxon>Moneuplotes</taxon>
    </lineage>
</organism>
<feature type="compositionally biased region" description="Basic and acidic residues" evidence="1">
    <location>
        <begin position="234"/>
        <end position="283"/>
    </location>
</feature>
<feature type="compositionally biased region" description="Basic and acidic residues" evidence="1">
    <location>
        <begin position="379"/>
        <end position="400"/>
    </location>
</feature>
<comment type="caution">
    <text evidence="2">The sequence shown here is derived from an EMBL/GenBank/DDBJ whole genome shotgun (WGS) entry which is preliminary data.</text>
</comment>
<evidence type="ECO:0000313" key="2">
    <source>
        <dbReference type="EMBL" id="CAI2374134.1"/>
    </source>
</evidence>
<feature type="compositionally biased region" description="Basic residues" evidence="1">
    <location>
        <begin position="206"/>
        <end position="223"/>
    </location>
</feature>
<feature type="compositionally biased region" description="Basic and acidic residues" evidence="1">
    <location>
        <begin position="454"/>
        <end position="503"/>
    </location>
</feature>
<accession>A0AAD2CXW3</accession>
<sequence length="985" mass="113651">MNGLSEVSTYKEDSWSTALKILSKNLFLKLWVQSRVNIKDLIMNTGEEKTDGILPVELPLVFFEAIMFNDLRLIYIQNHSNNDIEEAIEFKTYKIITQKEPMTFEQDLIDFAEEMVQSSGGDNNKTKEKKSDEPEPEAEEDEEELEVDYDGCRVILARFFLNPKIPYYLIPKEDINDRLKQIMQKQFLQEKKKQEKNEENEDKKDKNKQKKSLKKNQSLKKLRSKEAQPLNPQRKPEPEPKVPPREDKEIKETKPKRDLKAYVESKKKEEQKEENKENDEIKVKRISQISKPNFMLKSKLKPKEGIPEEKKEDGTIKESERESTEQDDKNNASNDISIDSKNESIKDNFSIIKPSLKTPLRNRSPVDTPQKQELTENLTIKEDIKAEEKKVASPNEKKSVFELPTDSPKNSNITLANKEGKADQEETKAGLMEYEKKNLAEKFEKEKCNKEANDFFEKEKQSHSQERKEKDKKKQSAENLGKKTKDDVKVIKKTNIKKEDKPDLNSGSSILAKSKILNQPIDPNAPKNASKVARKKSIISIQRSSIDTVEDKTKEKPEEIKSKLKNLHKAKEDVHKTSAIKQALRNNKDQILAKKQEIDDKKRHRSVQPNKIKLKPKVLNKIPDLKGISTCCSLASQEKEKIKKTKIEKQERSIDQMREEINTFLTGERAKAMKEIFSFYCKQHVQGGPSSTFEDVNNKTHSMNLGEFMKFCKDFKIPAEVFWQKKSFLKYSNGSKDLNFDGFKLSSVELFKDHTKEKPTLSKRLQSKVLESKNGKPTLTLEGRSSNRSKSTMRRESIKSIMSIMTPKRKDSATFNSISTNKNTSRVVSKLSNSKILDSLTNTSLKSLNSTLKHHNDGRASETSNAENSKLGEIMDQVKEYANNQNALNKMNDHINLDDKEKYRSKISGFKPKFKPKKAHLVNRLKMLEKAQCTIKRSQAPKKSHASPSTDTSFEKSYQDYKKKKAKDKQDHKIRELIGLPKINR</sequence>
<evidence type="ECO:0000313" key="3">
    <source>
        <dbReference type="Proteomes" id="UP001295684"/>
    </source>
</evidence>
<feature type="compositionally biased region" description="Basic and acidic residues" evidence="1">
    <location>
        <begin position="418"/>
        <end position="428"/>
    </location>
</feature>
<dbReference type="AlphaFoldDB" id="A0AAD2CXW3"/>
<feature type="compositionally biased region" description="Basic and acidic residues" evidence="1">
    <location>
        <begin position="190"/>
        <end position="205"/>
    </location>
</feature>
<feature type="region of interest" description="Disordered" evidence="1">
    <location>
        <begin position="454"/>
        <end position="538"/>
    </location>
</feature>
<gene>
    <name evidence="2" type="ORF">ECRASSUSDP1_LOCUS15486</name>
</gene>
<dbReference type="Proteomes" id="UP001295684">
    <property type="component" value="Unassembled WGS sequence"/>
</dbReference>
<feature type="region of interest" description="Disordered" evidence="1">
    <location>
        <begin position="190"/>
        <end position="428"/>
    </location>
</feature>
<feature type="compositionally biased region" description="Basic and acidic residues" evidence="1">
    <location>
        <begin position="124"/>
        <end position="133"/>
    </location>
</feature>
<dbReference type="EMBL" id="CAMPGE010015519">
    <property type="protein sequence ID" value="CAI2374134.1"/>
    <property type="molecule type" value="Genomic_DNA"/>
</dbReference>